<gene>
    <name evidence="1" type="ORF">MOC_1p0022</name>
</gene>
<dbReference type="AlphaFoldDB" id="A0A088B293"/>
<accession>A0A088B293</accession>
<sequence length="204" mass="23259">MRVSSAGGFRLRKVFYTVPSRLIGHSLRVRLYDDRLDVFVGGSHLLTLPRGRAHPDGRHDQVVDYHHVIHALRRKPMALLNLVYRDRLFPRPPYRHAFEALRAALPERQACRIAVDLLALAHDRGQRGRVTLSAPMLADDPAGVTFRKAVLLPDAVHRLPAPLWGYKFPAVTPASTCFSRDRSATSHRNRNRNRAFSRSRSFIF</sequence>
<dbReference type="PANTHER" id="PTHR35004:SF7">
    <property type="entry name" value="INTEGRASE PROTEIN"/>
    <property type="match status" value="1"/>
</dbReference>
<proteinExistence type="predicted"/>
<geneLocation type="plasmid" evidence="1">
    <name>pMOC1</name>
</geneLocation>
<reference evidence="1" key="1">
    <citation type="journal article" date="2014" name="PLoS ONE">
        <title>Genome Information of Methylobacterium oryzae, a Plant-Probiotic Methylotroph in the Phyllosphere.</title>
        <authorList>
            <person name="Kwak M.J."/>
            <person name="Jeong H."/>
            <person name="Madhaiyan M."/>
            <person name="Lee Y."/>
            <person name="Sa T.M."/>
            <person name="Oh T.K."/>
            <person name="Kim J.F."/>
        </authorList>
    </citation>
    <scope>NUCLEOTIDE SEQUENCE</scope>
    <source>
        <strain evidence="1">CBMB20</strain>
        <plasmid evidence="1">pMOC1</plasmid>
    </source>
</reference>
<organism evidence="1">
    <name type="scientific">Methylobacterium oryzae CBMB20</name>
    <dbReference type="NCBI Taxonomy" id="693986"/>
    <lineage>
        <taxon>Bacteria</taxon>
        <taxon>Pseudomonadati</taxon>
        <taxon>Pseudomonadota</taxon>
        <taxon>Alphaproteobacteria</taxon>
        <taxon>Hyphomicrobiales</taxon>
        <taxon>Methylobacteriaceae</taxon>
        <taxon>Methylobacterium</taxon>
    </lineage>
</organism>
<protein>
    <submittedName>
        <fullName evidence="1">Integrase catalytic region</fullName>
    </submittedName>
</protein>
<evidence type="ECO:0000313" key="1">
    <source>
        <dbReference type="EMBL" id="AGO88260.1"/>
    </source>
</evidence>
<dbReference type="EMBL" id="JX627580">
    <property type="protein sequence ID" value="AGO88260.1"/>
    <property type="molecule type" value="Genomic_DNA"/>
</dbReference>
<keyword evidence="1" id="KW-0614">Plasmid</keyword>
<dbReference type="PANTHER" id="PTHR35004">
    <property type="entry name" value="TRANSPOSASE RV3428C-RELATED"/>
    <property type="match status" value="1"/>
</dbReference>
<name>A0A088B293_9HYPH</name>